<organism evidence="1 2">
    <name type="scientific">Protopolystoma xenopodis</name>
    <dbReference type="NCBI Taxonomy" id="117903"/>
    <lineage>
        <taxon>Eukaryota</taxon>
        <taxon>Metazoa</taxon>
        <taxon>Spiralia</taxon>
        <taxon>Lophotrochozoa</taxon>
        <taxon>Platyhelminthes</taxon>
        <taxon>Monogenea</taxon>
        <taxon>Polyopisthocotylea</taxon>
        <taxon>Polystomatidea</taxon>
        <taxon>Polystomatidae</taxon>
        <taxon>Protopolystoma</taxon>
    </lineage>
</organism>
<dbReference type="EMBL" id="CAAALY010016639">
    <property type="protein sequence ID" value="VEL13053.1"/>
    <property type="molecule type" value="Genomic_DNA"/>
</dbReference>
<dbReference type="AlphaFoldDB" id="A0A3S5B4K1"/>
<proteinExistence type="predicted"/>
<accession>A0A3S5B4K1</accession>
<gene>
    <name evidence="1" type="ORF">PXEA_LOCUS6493</name>
</gene>
<protein>
    <submittedName>
        <fullName evidence="1">Uncharacterized protein</fullName>
    </submittedName>
</protein>
<comment type="caution">
    <text evidence="1">The sequence shown here is derived from an EMBL/GenBank/DDBJ whole genome shotgun (WGS) entry which is preliminary data.</text>
</comment>
<dbReference type="Proteomes" id="UP000784294">
    <property type="component" value="Unassembled WGS sequence"/>
</dbReference>
<name>A0A3S5B4K1_9PLAT</name>
<reference evidence="1" key="1">
    <citation type="submission" date="2018-11" db="EMBL/GenBank/DDBJ databases">
        <authorList>
            <consortium name="Pathogen Informatics"/>
        </authorList>
    </citation>
    <scope>NUCLEOTIDE SEQUENCE</scope>
</reference>
<evidence type="ECO:0000313" key="1">
    <source>
        <dbReference type="EMBL" id="VEL13053.1"/>
    </source>
</evidence>
<keyword evidence="2" id="KW-1185">Reference proteome</keyword>
<evidence type="ECO:0000313" key="2">
    <source>
        <dbReference type="Proteomes" id="UP000784294"/>
    </source>
</evidence>
<sequence>MNASLFFWYTLEPFFSCSQSSCCINTLGPNFVTDFRCYWSSQPLYNPPLSSLECDPRTELNDLLGVAPVSSPAALNMFIETRCVHEIAKLTVEYPVYFINYMRGWLTKFRITSTTERF</sequence>